<evidence type="ECO:0000256" key="2">
    <source>
        <dbReference type="ARBA" id="ARBA00022645"/>
    </source>
</evidence>
<dbReference type="InterPro" id="IPR029062">
    <property type="entry name" value="Class_I_gatase-like"/>
</dbReference>
<proteinExistence type="inferred from homology"/>
<dbReference type="InterPro" id="IPR040921">
    <property type="entry name" value="Peptidase_S66C"/>
</dbReference>
<keyword evidence="5" id="KW-0720">Serine protease</keyword>
<evidence type="ECO:0000259" key="8">
    <source>
        <dbReference type="Pfam" id="PF02016"/>
    </source>
</evidence>
<feature type="domain" description="LD-carboxypeptidase N-terminal" evidence="8">
    <location>
        <begin position="45"/>
        <end position="164"/>
    </location>
</feature>
<feature type="active site" description="Charge relay system" evidence="6">
    <location>
        <position position="318"/>
    </location>
</feature>
<sequence length="347" mass="37611">MHHATPSPDDHDHAHHAHESHAHHDGCATCGCHAHDHAQDAVRRIYVYSPSGAVQDKAAFRRGIRRLTALGHQVEVDEAALARHTRFAGDDATRLQAVARATASGADVALISRGGYGLSRLLPHLDYAAIAQAIDGGLQYVGFSDFTAFQLAVLRQTGRITWAGAALGVDLGTSEEPDEITLACLEDLLYRQGEGTGWRLGKAAKGAPVQPDLLIEDARLWGGNLAVLVSLLGTPYWPDVEGGVLFLEDVAEHPYRIERMLIQLEMAGVLQKQRAIVLGQFTDYQRVPQDRGFKLDTVVQGLRERLGVPVLTNLPFGHVPTKVSLPVGATVSLQTQGRDALLVWGHL</sequence>
<dbReference type="PIRSF" id="PIRSF028757">
    <property type="entry name" value="LD-carboxypeptidase"/>
    <property type="match status" value="1"/>
</dbReference>
<keyword evidence="4" id="KW-0378">Hydrolase</keyword>
<feature type="domain" description="LD-carboxypeptidase C-terminal" evidence="9">
    <location>
        <begin position="218"/>
        <end position="333"/>
    </location>
</feature>
<dbReference type="PANTHER" id="PTHR30237">
    <property type="entry name" value="MURAMOYLTETRAPEPTIDE CARBOXYPEPTIDASE"/>
    <property type="match status" value="1"/>
</dbReference>
<organism evidence="10 11">
    <name type="scientific">Lampropedia hyalina DSM 16112</name>
    <dbReference type="NCBI Taxonomy" id="1122156"/>
    <lineage>
        <taxon>Bacteria</taxon>
        <taxon>Pseudomonadati</taxon>
        <taxon>Pseudomonadota</taxon>
        <taxon>Betaproteobacteria</taxon>
        <taxon>Burkholderiales</taxon>
        <taxon>Comamonadaceae</taxon>
        <taxon>Lampropedia</taxon>
    </lineage>
</organism>
<dbReference type="GO" id="GO:0004180">
    <property type="term" value="F:carboxypeptidase activity"/>
    <property type="evidence" value="ECO:0007669"/>
    <property type="project" value="UniProtKB-KW"/>
</dbReference>
<dbReference type="RefSeq" id="WP_084523099.1">
    <property type="nucleotide sequence ID" value="NZ_FQUZ01000020.1"/>
</dbReference>
<dbReference type="GO" id="GO:0008236">
    <property type="term" value="F:serine-type peptidase activity"/>
    <property type="evidence" value="ECO:0007669"/>
    <property type="project" value="UniProtKB-KW"/>
</dbReference>
<feature type="active site" description="Nucleophile" evidence="6">
    <location>
        <position position="144"/>
    </location>
</feature>
<keyword evidence="2 10" id="KW-0121">Carboxypeptidase</keyword>
<dbReference type="PANTHER" id="PTHR30237:SF2">
    <property type="entry name" value="MUREIN TETRAPEPTIDE CARBOXYPEPTIDASE"/>
    <property type="match status" value="1"/>
</dbReference>
<evidence type="ECO:0000256" key="7">
    <source>
        <dbReference type="SAM" id="MobiDB-lite"/>
    </source>
</evidence>
<dbReference type="AlphaFoldDB" id="A0A1M5B4B6"/>
<evidence type="ECO:0000256" key="4">
    <source>
        <dbReference type="ARBA" id="ARBA00022801"/>
    </source>
</evidence>
<name>A0A1M5B4B6_9BURK</name>
<dbReference type="InterPro" id="IPR027478">
    <property type="entry name" value="LdcA_N"/>
</dbReference>
<dbReference type="OrthoDB" id="9807329at2"/>
<evidence type="ECO:0000256" key="6">
    <source>
        <dbReference type="PIRSR" id="PIRSR028757-1"/>
    </source>
</evidence>
<dbReference type="Proteomes" id="UP000184327">
    <property type="component" value="Unassembled WGS sequence"/>
</dbReference>
<dbReference type="InterPro" id="IPR027461">
    <property type="entry name" value="Carboxypeptidase_A_C_sf"/>
</dbReference>
<dbReference type="GO" id="GO:0006508">
    <property type="term" value="P:proteolysis"/>
    <property type="evidence" value="ECO:0007669"/>
    <property type="project" value="UniProtKB-KW"/>
</dbReference>
<dbReference type="InterPro" id="IPR003507">
    <property type="entry name" value="S66_fam"/>
</dbReference>
<feature type="region of interest" description="Disordered" evidence="7">
    <location>
        <begin position="1"/>
        <end position="25"/>
    </location>
</feature>
<reference evidence="10 11" key="1">
    <citation type="submission" date="2016-11" db="EMBL/GenBank/DDBJ databases">
        <authorList>
            <person name="Jaros S."/>
            <person name="Januszkiewicz K."/>
            <person name="Wedrychowicz H."/>
        </authorList>
    </citation>
    <scope>NUCLEOTIDE SEQUENCE [LARGE SCALE GENOMIC DNA]</scope>
    <source>
        <strain evidence="10 11">DSM 16112</strain>
    </source>
</reference>
<dbReference type="Gene3D" id="3.40.50.10740">
    <property type="entry name" value="Class I glutamine amidotransferase-like"/>
    <property type="match status" value="1"/>
</dbReference>
<dbReference type="SUPFAM" id="SSF141986">
    <property type="entry name" value="LD-carboxypeptidase A C-terminal domain-like"/>
    <property type="match status" value="1"/>
</dbReference>
<evidence type="ECO:0000313" key="11">
    <source>
        <dbReference type="Proteomes" id="UP000184327"/>
    </source>
</evidence>
<evidence type="ECO:0000256" key="5">
    <source>
        <dbReference type="ARBA" id="ARBA00022825"/>
    </source>
</evidence>
<keyword evidence="3" id="KW-0645">Protease</keyword>
<dbReference type="EMBL" id="FQUZ01000020">
    <property type="protein sequence ID" value="SHF37295.1"/>
    <property type="molecule type" value="Genomic_DNA"/>
</dbReference>
<keyword evidence="11" id="KW-1185">Reference proteome</keyword>
<dbReference type="STRING" id="1122156.SAMN02745117_01811"/>
<gene>
    <name evidence="10" type="ORF">SAMN02745117_01811</name>
</gene>
<dbReference type="Pfam" id="PF02016">
    <property type="entry name" value="Peptidase_S66"/>
    <property type="match status" value="1"/>
</dbReference>
<evidence type="ECO:0000256" key="1">
    <source>
        <dbReference type="ARBA" id="ARBA00010233"/>
    </source>
</evidence>
<evidence type="ECO:0000259" key="9">
    <source>
        <dbReference type="Pfam" id="PF17676"/>
    </source>
</evidence>
<dbReference type="SUPFAM" id="SSF52317">
    <property type="entry name" value="Class I glutamine amidotransferase-like"/>
    <property type="match status" value="1"/>
</dbReference>
<dbReference type="InterPro" id="IPR040449">
    <property type="entry name" value="Peptidase_S66_N"/>
</dbReference>
<dbReference type="CDD" id="cd07025">
    <property type="entry name" value="Peptidase_S66"/>
    <property type="match status" value="1"/>
</dbReference>
<evidence type="ECO:0000256" key="3">
    <source>
        <dbReference type="ARBA" id="ARBA00022670"/>
    </source>
</evidence>
<protein>
    <submittedName>
        <fullName evidence="10">Muramoyltetrapeptide carboxypeptidase</fullName>
    </submittedName>
</protein>
<dbReference type="Gene3D" id="3.50.30.60">
    <property type="entry name" value="LD-carboxypeptidase A C-terminal domain-like"/>
    <property type="match status" value="1"/>
</dbReference>
<feature type="compositionally biased region" description="Basic and acidic residues" evidence="7">
    <location>
        <begin position="8"/>
        <end position="25"/>
    </location>
</feature>
<evidence type="ECO:0000313" key="10">
    <source>
        <dbReference type="EMBL" id="SHF37295.1"/>
    </source>
</evidence>
<feature type="active site" description="Charge relay system" evidence="6">
    <location>
        <position position="248"/>
    </location>
</feature>
<comment type="similarity">
    <text evidence="1">Belongs to the peptidase S66 family.</text>
</comment>
<dbReference type="Pfam" id="PF17676">
    <property type="entry name" value="Peptidase_S66C"/>
    <property type="match status" value="1"/>
</dbReference>
<accession>A0A1M5B4B6</accession>